<name>A0A9P5PDE2_9AGAR</name>
<dbReference type="AlphaFoldDB" id="A0A9P5PDE2"/>
<feature type="transmembrane region" description="Helical" evidence="1">
    <location>
        <begin position="121"/>
        <end position="141"/>
    </location>
</feature>
<dbReference type="Proteomes" id="UP000772434">
    <property type="component" value="Unassembled WGS sequence"/>
</dbReference>
<comment type="caution">
    <text evidence="2">The sequence shown here is derived from an EMBL/GenBank/DDBJ whole genome shotgun (WGS) entry which is preliminary data.</text>
</comment>
<accession>A0A9P5PDE2</accession>
<protein>
    <submittedName>
        <fullName evidence="2">Uncharacterized protein</fullName>
    </submittedName>
</protein>
<proteinExistence type="predicted"/>
<keyword evidence="3" id="KW-1185">Reference proteome</keyword>
<evidence type="ECO:0000256" key="1">
    <source>
        <dbReference type="SAM" id="Phobius"/>
    </source>
</evidence>
<feature type="transmembrane region" description="Helical" evidence="1">
    <location>
        <begin position="44"/>
        <end position="69"/>
    </location>
</feature>
<evidence type="ECO:0000313" key="3">
    <source>
        <dbReference type="Proteomes" id="UP000772434"/>
    </source>
</evidence>
<feature type="transmembrane region" description="Helical" evidence="1">
    <location>
        <begin position="89"/>
        <end position="109"/>
    </location>
</feature>
<keyword evidence="1" id="KW-1133">Transmembrane helix</keyword>
<dbReference type="EMBL" id="JADNRY010000232">
    <property type="protein sequence ID" value="KAF9060687.1"/>
    <property type="molecule type" value="Genomic_DNA"/>
</dbReference>
<keyword evidence="1" id="KW-0472">Membrane</keyword>
<evidence type="ECO:0000313" key="2">
    <source>
        <dbReference type="EMBL" id="KAF9060687.1"/>
    </source>
</evidence>
<reference evidence="2" key="1">
    <citation type="submission" date="2020-11" db="EMBL/GenBank/DDBJ databases">
        <authorList>
            <consortium name="DOE Joint Genome Institute"/>
            <person name="Ahrendt S."/>
            <person name="Riley R."/>
            <person name="Andreopoulos W."/>
            <person name="Labutti K."/>
            <person name="Pangilinan J."/>
            <person name="Ruiz-Duenas F.J."/>
            <person name="Barrasa J.M."/>
            <person name="Sanchez-Garcia M."/>
            <person name="Camarero S."/>
            <person name="Miyauchi S."/>
            <person name="Serrano A."/>
            <person name="Linde D."/>
            <person name="Babiker R."/>
            <person name="Drula E."/>
            <person name="Ayuso-Fernandez I."/>
            <person name="Pacheco R."/>
            <person name="Padilla G."/>
            <person name="Ferreira P."/>
            <person name="Barriuso J."/>
            <person name="Kellner H."/>
            <person name="Castanera R."/>
            <person name="Alfaro M."/>
            <person name="Ramirez L."/>
            <person name="Pisabarro A.G."/>
            <person name="Kuo A."/>
            <person name="Tritt A."/>
            <person name="Lipzen A."/>
            <person name="He G."/>
            <person name="Yan M."/>
            <person name="Ng V."/>
            <person name="Cullen D."/>
            <person name="Martin F."/>
            <person name="Rosso M.-N."/>
            <person name="Henrissat B."/>
            <person name="Hibbett D."/>
            <person name="Martinez A.T."/>
            <person name="Grigoriev I.V."/>
        </authorList>
    </citation>
    <scope>NUCLEOTIDE SEQUENCE</scope>
    <source>
        <strain evidence="2">AH 40177</strain>
    </source>
</reference>
<sequence>MFLITAIFIGTFVEVLVYGVYVATFLRHVQILVRRRRKLHPRTFIYLSTASLLLFVVATVTMVVDLIFATHIFKNSTEPIDFSGHAKKHNINTGCGLFAIVVSDAFLLYRSYILYNSRLRVVALPLLVFVVECGFGIWSLISLSQKIDFVGPWTEHLSQKLTLTEIIFGFISGAVNVICTESKGLIIACMWRSHRRLLAAGVPDLQSPSAYVQVGAIMINSAAINIVWWLSIFVTSTISSLLYEVFAASVELYTEFLEADLPYPGFQALIVRSFFR</sequence>
<keyword evidence="1" id="KW-0812">Transmembrane</keyword>
<feature type="transmembrane region" description="Helical" evidence="1">
    <location>
        <begin position="6"/>
        <end position="23"/>
    </location>
</feature>
<gene>
    <name evidence="2" type="ORF">BDP27DRAFT_1370334</name>
</gene>
<organism evidence="2 3">
    <name type="scientific">Rhodocollybia butyracea</name>
    <dbReference type="NCBI Taxonomy" id="206335"/>
    <lineage>
        <taxon>Eukaryota</taxon>
        <taxon>Fungi</taxon>
        <taxon>Dikarya</taxon>
        <taxon>Basidiomycota</taxon>
        <taxon>Agaricomycotina</taxon>
        <taxon>Agaricomycetes</taxon>
        <taxon>Agaricomycetidae</taxon>
        <taxon>Agaricales</taxon>
        <taxon>Marasmiineae</taxon>
        <taxon>Omphalotaceae</taxon>
        <taxon>Rhodocollybia</taxon>
    </lineage>
</organism>
<feature type="transmembrane region" description="Helical" evidence="1">
    <location>
        <begin position="166"/>
        <end position="189"/>
    </location>
</feature>
<dbReference type="OrthoDB" id="2751465at2759"/>